<dbReference type="NCBIfam" id="TIGR03500">
    <property type="entry name" value="FliO_TIGR"/>
    <property type="match status" value="1"/>
</dbReference>
<dbReference type="EMBL" id="JAJISC010000006">
    <property type="protein sequence ID" value="MCS2610239.1"/>
    <property type="molecule type" value="Genomic_DNA"/>
</dbReference>
<dbReference type="PANTHER" id="PTHR38766:SF1">
    <property type="entry name" value="FLAGELLAR PROTEIN FLIO"/>
    <property type="match status" value="1"/>
</dbReference>
<evidence type="ECO:0000256" key="4">
    <source>
        <dbReference type="ARBA" id="ARBA00023136"/>
    </source>
</evidence>
<protein>
    <recommendedName>
        <fullName evidence="7">Flagellar protein</fullName>
    </recommendedName>
</protein>
<evidence type="ECO:0000256" key="7">
    <source>
        <dbReference type="RuleBase" id="RU362064"/>
    </source>
</evidence>
<evidence type="ECO:0000256" key="5">
    <source>
        <dbReference type="ARBA" id="ARBA00023143"/>
    </source>
</evidence>
<keyword evidence="9" id="KW-0966">Cell projection</keyword>
<sequence>MSTQATTSSALDGGVDAMAGLALFGKTAAALIVVIVLILLATALLKRWQTQRHPHGMPLKVVATTAVGSRERVVIVEVDATWLVLGVGGGTVTKLHELPAASVEPVSTPASPFAQRMAHALRRQRGKRAAPSSDNAVDDDPTP</sequence>
<keyword evidence="5 7" id="KW-0975">Bacterial flagellum</keyword>
<keyword evidence="4 7" id="KW-0472">Membrane</keyword>
<dbReference type="Proteomes" id="UP001165542">
    <property type="component" value="Unassembled WGS sequence"/>
</dbReference>
<proteinExistence type="inferred from homology"/>
<gene>
    <name evidence="9" type="primary">fliO</name>
    <name evidence="9" type="ORF">LLY24_13025</name>
</gene>
<keyword evidence="3 7" id="KW-1133">Transmembrane helix</keyword>
<keyword evidence="9" id="KW-0969">Cilium</keyword>
<dbReference type="PANTHER" id="PTHR38766">
    <property type="entry name" value="FLAGELLAR PROTEIN FLIO"/>
    <property type="match status" value="1"/>
</dbReference>
<accession>A0ABT2EFH5</accession>
<keyword evidence="10" id="KW-1185">Reference proteome</keyword>
<comment type="subcellular location">
    <subcellularLocation>
        <location evidence="7">Cell membrane</location>
    </subcellularLocation>
    <subcellularLocation>
        <location evidence="7">Bacterial flagellum basal body</location>
    </subcellularLocation>
</comment>
<keyword evidence="1 7" id="KW-1003">Cell membrane</keyword>
<dbReference type="Pfam" id="PF04347">
    <property type="entry name" value="FliO"/>
    <property type="match status" value="1"/>
</dbReference>
<organism evidence="9 10">
    <name type="scientific">Halomonas dongshanensis</name>
    <dbReference type="NCBI Taxonomy" id="2890835"/>
    <lineage>
        <taxon>Bacteria</taxon>
        <taxon>Pseudomonadati</taxon>
        <taxon>Pseudomonadota</taxon>
        <taxon>Gammaproteobacteria</taxon>
        <taxon>Oceanospirillales</taxon>
        <taxon>Halomonadaceae</taxon>
        <taxon>Halomonas</taxon>
    </lineage>
</organism>
<evidence type="ECO:0000313" key="9">
    <source>
        <dbReference type="EMBL" id="MCS2610239.1"/>
    </source>
</evidence>
<dbReference type="InterPro" id="IPR022781">
    <property type="entry name" value="Flagellar_biosynth_FliO"/>
</dbReference>
<feature type="compositionally biased region" description="Basic residues" evidence="8">
    <location>
        <begin position="119"/>
        <end position="128"/>
    </location>
</feature>
<dbReference type="InterPro" id="IPR052205">
    <property type="entry name" value="FliO/MopB"/>
</dbReference>
<reference evidence="9" key="1">
    <citation type="submission" date="2021-11" db="EMBL/GenBank/DDBJ databases">
        <title>Halomonas sp., isolated from a coastal aquaculture zone in Dongshan Bay.</title>
        <authorList>
            <person name="Lin W."/>
        </authorList>
    </citation>
    <scope>NUCLEOTIDE SEQUENCE</scope>
    <source>
        <strain evidence="9">Yzlin-01</strain>
    </source>
</reference>
<evidence type="ECO:0000256" key="1">
    <source>
        <dbReference type="ARBA" id="ARBA00022475"/>
    </source>
</evidence>
<evidence type="ECO:0000256" key="2">
    <source>
        <dbReference type="ARBA" id="ARBA00022692"/>
    </source>
</evidence>
<evidence type="ECO:0000256" key="6">
    <source>
        <dbReference type="ARBA" id="ARBA00037937"/>
    </source>
</evidence>
<feature type="transmembrane region" description="Helical" evidence="7">
    <location>
        <begin position="20"/>
        <end position="45"/>
    </location>
</feature>
<keyword evidence="9" id="KW-0282">Flagellum</keyword>
<dbReference type="RefSeq" id="WP_259036747.1">
    <property type="nucleotide sequence ID" value="NZ_JAJISC010000006.1"/>
</dbReference>
<evidence type="ECO:0000256" key="8">
    <source>
        <dbReference type="SAM" id="MobiDB-lite"/>
    </source>
</evidence>
<comment type="caution">
    <text evidence="9">The sequence shown here is derived from an EMBL/GenBank/DDBJ whole genome shotgun (WGS) entry which is preliminary data.</text>
</comment>
<evidence type="ECO:0000256" key="3">
    <source>
        <dbReference type="ARBA" id="ARBA00022989"/>
    </source>
</evidence>
<feature type="region of interest" description="Disordered" evidence="8">
    <location>
        <begin position="104"/>
        <end position="143"/>
    </location>
</feature>
<evidence type="ECO:0000313" key="10">
    <source>
        <dbReference type="Proteomes" id="UP001165542"/>
    </source>
</evidence>
<comment type="similarity">
    <text evidence="6 7">Belongs to the FliO/MopB family.</text>
</comment>
<name>A0ABT2EFH5_9GAMM</name>
<keyword evidence="2 7" id="KW-0812">Transmembrane</keyword>